<accession>A0A239EHM8</accession>
<proteinExistence type="predicted"/>
<reference evidence="2 3" key="1">
    <citation type="submission" date="2017-06" db="EMBL/GenBank/DDBJ databases">
        <authorList>
            <person name="Kim H.J."/>
            <person name="Triplett B.A."/>
        </authorList>
    </citation>
    <scope>NUCLEOTIDE SEQUENCE [LARGE SCALE GENOMIC DNA]</scope>
    <source>
        <strain evidence="2 3">DSM 44715</strain>
    </source>
</reference>
<dbReference type="AlphaFoldDB" id="A0A239EHM8"/>
<protein>
    <submittedName>
        <fullName evidence="2">Limonene-1,2-epoxide hydrolase</fullName>
    </submittedName>
</protein>
<organism evidence="2 3">
    <name type="scientific">Actinomadura meyerae</name>
    <dbReference type="NCBI Taxonomy" id="240840"/>
    <lineage>
        <taxon>Bacteria</taxon>
        <taxon>Bacillati</taxon>
        <taxon>Actinomycetota</taxon>
        <taxon>Actinomycetes</taxon>
        <taxon>Streptosporangiales</taxon>
        <taxon>Thermomonosporaceae</taxon>
        <taxon>Actinomadura</taxon>
    </lineage>
</organism>
<keyword evidence="2" id="KW-0378">Hydrolase</keyword>
<name>A0A239EHM8_9ACTN</name>
<evidence type="ECO:0000259" key="1">
    <source>
        <dbReference type="Pfam" id="PF07858"/>
    </source>
</evidence>
<feature type="domain" description="Limonene-1,2-epoxide hydrolase" evidence="1">
    <location>
        <begin position="3"/>
        <end position="120"/>
    </location>
</feature>
<dbReference type="SUPFAM" id="SSF54427">
    <property type="entry name" value="NTF2-like"/>
    <property type="match status" value="1"/>
</dbReference>
<evidence type="ECO:0000313" key="2">
    <source>
        <dbReference type="EMBL" id="SNS43931.1"/>
    </source>
</evidence>
<dbReference type="GO" id="GO:0016787">
    <property type="term" value="F:hydrolase activity"/>
    <property type="evidence" value="ECO:0007669"/>
    <property type="project" value="UniProtKB-KW"/>
</dbReference>
<dbReference type="Gene3D" id="3.10.450.50">
    <property type="match status" value="1"/>
</dbReference>
<dbReference type="Pfam" id="PF07858">
    <property type="entry name" value="LEH"/>
    <property type="match status" value="1"/>
</dbReference>
<keyword evidence="3" id="KW-1185">Reference proteome</keyword>
<dbReference type="OrthoDB" id="9781757at2"/>
<gene>
    <name evidence="2" type="ORF">SAMN05443665_100451</name>
</gene>
<sequence length="143" mass="15881">MTEIQIVTDFLSALEDLDVDRALSHAAPGMVYQNVPLPPARGLPAVEKTLRSMTRYGTGFEARVHNIAANGPVVLTERTDVLECKAWRAEFWVCGTFEVHDGRITLWRDYFDWTTFLAASAKGLGGVLRSALGARPRPRPTPR</sequence>
<dbReference type="Proteomes" id="UP000198318">
    <property type="component" value="Unassembled WGS sequence"/>
</dbReference>
<dbReference type="RefSeq" id="WP_089324960.1">
    <property type="nucleotide sequence ID" value="NZ_FZOR01000004.1"/>
</dbReference>
<dbReference type="InterPro" id="IPR032710">
    <property type="entry name" value="NTF2-like_dom_sf"/>
</dbReference>
<evidence type="ECO:0000313" key="3">
    <source>
        <dbReference type="Proteomes" id="UP000198318"/>
    </source>
</evidence>
<dbReference type="InterPro" id="IPR013100">
    <property type="entry name" value="LEH"/>
</dbReference>
<dbReference type="EMBL" id="FZOR01000004">
    <property type="protein sequence ID" value="SNS43931.1"/>
    <property type="molecule type" value="Genomic_DNA"/>
</dbReference>